<evidence type="ECO:0000313" key="1">
    <source>
        <dbReference type="EMBL" id="KAI4859043.1"/>
    </source>
</evidence>
<protein>
    <submittedName>
        <fullName evidence="1">Uncharacterized protein</fullName>
    </submittedName>
</protein>
<accession>A0ACB9YI40</accession>
<proteinExistence type="predicted"/>
<keyword evidence="2" id="KW-1185">Reference proteome</keyword>
<evidence type="ECO:0000313" key="2">
    <source>
        <dbReference type="Proteomes" id="UP001497700"/>
    </source>
</evidence>
<comment type="caution">
    <text evidence="1">The sequence shown here is derived from an EMBL/GenBank/DDBJ whole genome shotgun (WGS) entry which is preliminary data.</text>
</comment>
<name>A0ACB9YI40_9PEZI</name>
<gene>
    <name evidence="1" type="ORF">F4820DRAFT_188918</name>
</gene>
<dbReference type="EMBL" id="MU393662">
    <property type="protein sequence ID" value="KAI4859043.1"/>
    <property type="molecule type" value="Genomic_DNA"/>
</dbReference>
<organism evidence="1 2">
    <name type="scientific">Hypoxylon rubiginosum</name>
    <dbReference type="NCBI Taxonomy" id="110542"/>
    <lineage>
        <taxon>Eukaryota</taxon>
        <taxon>Fungi</taxon>
        <taxon>Dikarya</taxon>
        <taxon>Ascomycota</taxon>
        <taxon>Pezizomycotina</taxon>
        <taxon>Sordariomycetes</taxon>
        <taxon>Xylariomycetidae</taxon>
        <taxon>Xylariales</taxon>
        <taxon>Hypoxylaceae</taxon>
        <taxon>Hypoxylon</taxon>
    </lineage>
</organism>
<dbReference type="Proteomes" id="UP001497700">
    <property type="component" value="Unassembled WGS sequence"/>
</dbReference>
<sequence>MVAYWRFSLAITLGMLAVWTIRHPPLAPELWYSLDQRLPYQGTRVVGRHRYEMGRNLVPLTSIDTGLGIFLTPAYSKCLAGLCGCIPWKSFLISGKLLRGSSRNAVSLL</sequence>
<reference evidence="1 2" key="1">
    <citation type="journal article" date="2022" name="New Phytol.">
        <title>Ecological generalism drives hyperdiversity of secondary metabolite gene clusters in xylarialean endophytes.</title>
        <authorList>
            <person name="Franco M.E.E."/>
            <person name="Wisecaver J.H."/>
            <person name="Arnold A.E."/>
            <person name="Ju Y.M."/>
            <person name="Slot J.C."/>
            <person name="Ahrendt S."/>
            <person name="Moore L.P."/>
            <person name="Eastman K.E."/>
            <person name="Scott K."/>
            <person name="Konkel Z."/>
            <person name="Mondo S.J."/>
            <person name="Kuo A."/>
            <person name="Hayes R.D."/>
            <person name="Haridas S."/>
            <person name="Andreopoulos B."/>
            <person name="Riley R."/>
            <person name="LaButti K."/>
            <person name="Pangilinan J."/>
            <person name="Lipzen A."/>
            <person name="Amirebrahimi M."/>
            <person name="Yan J."/>
            <person name="Adam C."/>
            <person name="Keymanesh K."/>
            <person name="Ng V."/>
            <person name="Louie K."/>
            <person name="Northen T."/>
            <person name="Drula E."/>
            <person name="Henrissat B."/>
            <person name="Hsieh H.M."/>
            <person name="Youens-Clark K."/>
            <person name="Lutzoni F."/>
            <person name="Miadlikowska J."/>
            <person name="Eastwood D.C."/>
            <person name="Hamelin R.C."/>
            <person name="Grigoriev I.V."/>
            <person name="U'Ren J.M."/>
        </authorList>
    </citation>
    <scope>NUCLEOTIDE SEQUENCE [LARGE SCALE GENOMIC DNA]</scope>
    <source>
        <strain evidence="1 2">CBS 119005</strain>
    </source>
</reference>